<reference evidence="2" key="1">
    <citation type="submission" date="2021-06" db="EMBL/GenBank/DDBJ databases">
        <authorList>
            <person name="Kallberg Y."/>
            <person name="Tangrot J."/>
            <person name="Rosling A."/>
        </authorList>
    </citation>
    <scope>NUCLEOTIDE SEQUENCE</scope>
    <source>
        <strain evidence="2">87-6 pot B 2015</strain>
    </source>
</reference>
<feature type="compositionally biased region" description="Basic residues" evidence="1">
    <location>
        <begin position="132"/>
        <end position="141"/>
    </location>
</feature>
<evidence type="ECO:0000313" key="2">
    <source>
        <dbReference type="EMBL" id="CAG8561098.1"/>
    </source>
</evidence>
<comment type="caution">
    <text evidence="2">The sequence shown here is derived from an EMBL/GenBank/DDBJ whole genome shotgun (WGS) entry which is preliminary data.</text>
</comment>
<dbReference type="EMBL" id="CAJVPP010001540">
    <property type="protein sequence ID" value="CAG8561098.1"/>
    <property type="molecule type" value="Genomic_DNA"/>
</dbReference>
<name>A0A9N9BC84_FUNMO</name>
<sequence length="468" mass="54254">MVKNPGVRKQHEESLVNWMWLSSNPTPLSFFRYIDTVDRSRSINKYSSIITKAIKRNSNITISDKLNNTQTNLTSKGEYKSDWEDWKKERTKSVTVTNIIEMNFEVHNEYNSTFNTPILGKRNSKDSSKKSASARRKTKRVKLPDSDEDLDDNKNSSESQSTDENLTDRSPPRSPPNKEKFLSTPNKRNMHDVEIVRYLDALENCLKHNRVLSDAPPLWAKPLEAYFDNAFKKDEFKMSIMQEIKEDKGNHFRLYCEKILMDFYNLVDIFPDMSRRIGKRKYIIQNISSLFKFYKTTFGKICIDWIESHSSAGKLTKSTTNSGIIKVDIRGVRLLDDKEILHMKVLGPPSLPTKRHTTGDMKKSLHTDILNLISILLDHLDLSVEVATRIKVFKYRITFYSLNMLNDGSFLASELGSALFPFSFDARAKYKQILFIMGIFHKEVMNQISLMQKLDLKVDHYKGKSVRS</sequence>
<gene>
    <name evidence="2" type="ORF">FMOSSE_LOCUS6965</name>
</gene>
<keyword evidence="3" id="KW-1185">Reference proteome</keyword>
<evidence type="ECO:0000256" key="1">
    <source>
        <dbReference type="SAM" id="MobiDB-lite"/>
    </source>
</evidence>
<protein>
    <submittedName>
        <fullName evidence="2">6198_t:CDS:1</fullName>
    </submittedName>
</protein>
<accession>A0A9N9BC84</accession>
<dbReference type="Proteomes" id="UP000789375">
    <property type="component" value="Unassembled WGS sequence"/>
</dbReference>
<dbReference type="AlphaFoldDB" id="A0A9N9BC84"/>
<feature type="region of interest" description="Disordered" evidence="1">
    <location>
        <begin position="114"/>
        <end position="186"/>
    </location>
</feature>
<proteinExistence type="predicted"/>
<organism evidence="2 3">
    <name type="scientific">Funneliformis mosseae</name>
    <name type="common">Endomycorrhizal fungus</name>
    <name type="synonym">Glomus mosseae</name>
    <dbReference type="NCBI Taxonomy" id="27381"/>
    <lineage>
        <taxon>Eukaryota</taxon>
        <taxon>Fungi</taxon>
        <taxon>Fungi incertae sedis</taxon>
        <taxon>Mucoromycota</taxon>
        <taxon>Glomeromycotina</taxon>
        <taxon>Glomeromycetes</taxon>
        <taxon>Glomerales</taxon>
        <taxon>Glomeraceae</taxon>
        <taxon>Funneliformis</taxon>
    </lineage>
</organism>
<feature type="compositionally biased region" description="Basic and acidic residues" evidence="1">
    <location>
        <begin position="166"/>
        <end position="181"/>
    </location>
</feature>
<evidence type="ECO:0000313" key="3">
    <source>
        <dbReference type="Proteomes" id="UP000789375"/>
    </source>
</evidence>